<keyword evidence="4 7" id="KW-0812">Transmembrane</keyword>
<evidence type="ECO:0000259" key="8">
    <source>
        <dbReference type="Pfam" id="PF13190"/>
    </source>
</evidence>
<dbReference type="PANTHER" id="PTHR34229:SF1">
    <property type="entry name" value="METAL TRANSPORT PROTEIN HI_1621-RELATED"/>
    <property type="match status" value="1"/>
</dbReference>
<dbReference type="NCBIfam" id="NF008873">
    <property type="entry name" value="PRK11909.1"/>
    <property type="match status" value="1"/>
</dbReference>
<feature type="transmembrane region" description="Helical" evidence="7">
    <location>
        <begin position="302"/>
        <end position="326"/>
    </location>
</feature>
<dbReference type="Proteomes" id="UP000183120">
    <property type="component" value="Unassembled WGS sequence"/>
</dbReference>
<keyword evidence="2" id="KW-0813">Transport</keyword>
<organism evidence="9 10">
    <name type="scientific">Candidatus Gottesmanbacteria bacterium CG1_02_37_22</name>
    <dbReference type="NCBI Taxonomy" id="1805209"/>
    <lineage>
        <taxon>Bacteria</taxon>
        <taxon>Candidatus Gottesmaniibacteriota</taxon>
    </lineage>
</organism>
<comment type="subcellular location">
    <subcellularLocation>
        <location evidence="1">Cell membrane</location>
        <topology evidence="1">Multi-pass membrane protein</topology>
    </subcellularLocation>
</comment>
<keyword evidence="6 7" id="KW-0472">Membrane</keyword>
<dbReference type="EMBL" id="MNUY01000016">
    <property type="protein sequence ID" value="OIO15206.1"/>
    <property type="molecule type" value="Genomic_DNA"/>
</dbReference>
<gene>
    <name evidence="9" type="ORF">AUJ73_01080</name>
</gene>
<evidence type="ECO:0000313" key="9">
    <source>
        <dbReference type="EMBL" id="OIO15206.1"/>
    </source>
</evidence>
<dbReference type="GO" id="GO:0000041">
    <property type="term" value="P:transition metal ion transport"/>
    <property type="evidence" value="ECO:0007669"/>
    <property type="project" value="InterPro"/>
</dbReference>
<dbReference type="STRING" id="1805209.AUJ73_01080"/>
<feature type="transmembrane region" description="Helical" evidence="7">
    <location>
        <begin position="232"/>
        <end position="253"/>
    </location>
</feature>
<feature type="transmembrane region" description="Helical" evidence="7">
    <location>
        <begin position="139"/>
        <end position="163"/>
    </location>
</feature>
<evidence type="ECO:0000256" key="4">
    <source>
        <dbReference type="ARBA" id="ARBA00022692"/>
    </source>
</evidence>
<dbReference type="Pfam" id="PF13190">
    <property type="entry name" value="PDGLE"/>
    <property type="match status" value="1"/>
</dbReference>
<dbReference type="AlphaFoldDB" id="A0A1J4TXP0"/>
<dbReference type="GO" id="GO:0005886">
    <property type="term" value="C:plasma membrane"/>
    <property type="evidence" value="ECO:0007669"/>
    <property type="project" value="UniProtKB-SubCell"/>
</dbReference>
<feature type="transmembrane region" description="Helical" evidence="7">
    <location>
        <begin position="183"/>
        <end position="212"/>
    </location>
</feature>
<evidence type="ECO:0000256" key="3">
    <source>
        <dbReference type="ARBA" id="ARBA00022475"/>
    </source>
</evidence>
<dbReference type="Gene3D" id="1.10.1760.20">
    <property type="match status" value="1"/>
</dbReference>
<evidence type="ECO:0000256" key="2">
    <source>
        <dbReference type="ARBA" id="ARBA00022448"/>
    </source>
</evidence>
<feature type="domain" description="PDGLE" evidence="8">
    <location>
        <begin position="238"/>
        <end position="327"/>
    </location>
</feature>
<sequence length="338" mass="36579">MHIPDGYLSPYTSGAMYAASLPFLVRASRNVKKVLNSRMIPLISVFSALSFVIMMFNIPLPGGTTGHATGIAISAIVLGPWASILSATVALVIQALFFGDGGILSLGANIFNMGIVMSLTGYFLYRLLVRSKDSARKKIVIASISGYISVNIAALLTAVELGIQPMLYKNSLGQALYFPYNLYVSVPVMMIGHLTIAGLAEGIVTGLVFAWILRVQPDLIFSEGKSLTSKKLFKFSFLGLIFLILLTPLGLLAPGTAWGEWGREELALLGLSYIPAGFDKWSSFWRAPIPDYDIPGILNPTLLYIFSACLGVLLTGLFIFFLLSVINKLGGKKKSNHE</sequence>
<dbReference type="PANTHER" id="PTHR34229">
    <property type="entry name" value="METAL TRANSPORT PROTEIN HI_1621-RELATED"/>
    <property type="match status" value="1"/>
</dbReference>
<feature type="transmembrane region" description="Helical" evidence="7">
    <location>
        <begin position="103"/>
        <end position="127"/>
    </location>
</feature>
<proteinExistence type="predicted"/>
<name>A0A1J4TXP0_9BACT</name>
<evidence type="ECO:0000256" key="6">
    <source>
        <dbReference type="ARBA" id="ARBA00023136"/>
    </source>
</evidence>
<reference evidence="9 10" key="1">
    <citation type="journal article" date="2016" name="Environ. Microbiol.">
        <title>Genomic resolution of a cold subsurface aquifer community provides metabolic insights for novel microbes adapted to high CO concentrations.</title>
        <authorList>
            <person name="Probst A.J."/>
            <person name="Castelle C.J."/>
            <person name="Singh A."/>
            <person name="Brown C.T."/>
            <person name="Anantharaman K."/>
            <person name="Sharon I."/>
            <person name="Hug L.A."/>
            <person name="Burstein D."/>
            <person name="Emerson J.B."/>
            <person name="Thomas B.C."/>
            <person name="Banfield J.F."/>
        </authorList>
    </citation>
    <scope>NUCLEOTIDE SEQUENCE [LARGE SCALE GENOMIC DNA]</scope>
    <source>
        <strain evidence="9">CG1_02_37_22</strain>
    </source>
</reference>
<dbReference type="InterPro" id="IPR002751">
    <property type="entry name" value="CbiM/NikMN"/>
</dbReference>
<feature type="transmembrane region" description="Helical" evidence="7">
    <location>
        <begin position="70"/>
        <end position="97"/>
    </location>
</feature>
<evidence type="ECO:0000313" key="10">
    <source>
        <dbReference type="Proteomes" id="UP000183120"/>
    </source>
</evidence>
<evidence type="ECO:0000256" key="7">
    <source>
        <dbReference type="SAM" id="Phobius"/>
    </source>
</evidence>
<feature type="transmembrane region" description="Helical" evidence="7">
    <location>
        <begin position="39"/>
        <end position="58"/>
    </location>
</feature>
<evidence type="ECO:0000256" key="1">
    <source>
        <dbReference type="ARBA" id="ARBA00004651"/>
    </source>
</evidence>
<protein>
    <recommendedName>
        <fullName evidence="8">PDGLE domain-containing protein</fullName>
    </recommendedName>
</protein>
<dbReference type="InterPro" id="IPR025937">
    <property type="entry name" value="PDGLE_dom"/>
</dbReference>
<dbReference type="Pfam" id="PF01891">
    <property type="entry name" value="CbiM"/>
    <property type="match status" value="1"/>
</dbReference>
<evidence type="ECO:0000256" key="5">
    <source>
        <dbReference type="ARBA" id="ARBA00022989"/>
    </source>
</evidence>
<keyword evidence="5 7" id="KW-1133">Transmembrane helix</keyword>
<keyword evidence="3" id="KW-1003">Cell membrane</keyword>
<comment type="caution">
    <text evidence="9">The sequence shown here is derived from an EMBL/GenBank/DDBJ whole genome shotgun (WGS) entry which is preliminary data.</text>
</comment>
<accession>A0A1J4TXP0</accession>